<dbReference type="Proteomes" id="UP000011087">
    <property type="component" value="Unassembled WGS sequence"/>
</dbReference>
<evidence type="ECO:0000313" key="4">
    <source>
        <dbReference type="Proteomes" id="UP000011087"/>
    </source>
</evidence>
<dbReference type="OrthoDB" id="415358at2759"/>
<dbReference type="InterPro" id="IPR041667">
    <property type="entry name" value="Cupin_8"/>
</dbReference>
<dbReference type="KEGG" id="gtt:GUITHDRAFT_104417"/>
<accession>L1JNZ9</accession>
<dbReference type="AlphaFoldDB" id="L1JNZ9"/>
<dbReference type="eggNOG" id="KOG2508">
    <property type="taxonomic scope" value="Eukaryota"/>
</dbReference>
<keyword evidence="4" id="KW-1185">Reference proteome</keyword>
<dbReference type="STRING" id="905079.L1JNZ9"/>
<protein>
    <recommendedName>
        <fullName evidence="1">JmjC domain-containing protein</fullName>
    </recommendedName>
</protein>
<dbReference type="HOGENOM" id="CLU_016785_6_0_1"/>
<dbReference type="PaxDb" id="55529-EKX50019"/>
<feature type="domain" description="JmjC" evidence="1">
    <location>
        <begin position="187"/>
        <end position="371"/>
    </location>
</feature>
<dbReference type="SUPFAM" id="SSF51197">
    <property type="entry name" value="Clavaminate synthase-like"/>
    <property type="match status" value="1"/>
</dbReference>
<dbReference type="Gene3D" id="2.60.120.10">
    <property type="entry name" value="Jelly Rolls"/>
    <property type="match status" value="1"/>
</dbReference>
<dbReference type="EMBL" id="JH992980">
    <property type="protein sequence ID" value="EKX50019.1"/>
    <property type="molecule type" value="Genomic_DNA"/>
</dbReference>
<dbReference type="RefSeq" id="XP_005836999.1">
    <property type="nucleotide sequence ID" value="XM_005836942.1"/>
</dbReference>
<dbReference type="InterPro" id="IPR003347">
    <property type="entry name" value="JmjC_dom"/>
</dbReference>
<dbReference type="SMART" id="SM00558">
    <property type="entry name" value="JmjC"/>
    <property type="match status" value="1"/>
</dbReference>
<evidence type="ECO:0000313" key="2">
    <source>
        <dbReference type="EMBL" id="EKX50019.1"/>
    </source>
</evidence>
<dbReference type="Pfam" id="PF13621">
    <property type="entry name" value="Cupin_8"/>
    <property type="match status" value="1"/>
</dbReference>
<reference evidence="3" key="3">
    <citation type="submission" date="2015-06" db="UniProtKB">
        <authorList>
            <consortium name="EnsemblProtists"/>
        </authorList>
    </citation>
    <scope>IDENTIFICATION</scope>
</reference>
<evidence type="ECO:0000313" key="3">
    <source>
        <dbReference type="EnsemblProtists" id="EKX50019"/>
    </source>
</evidence>
<dbReference type="PROSITE" id="PS51184">
    <property type="entry name" value="JMJC"/>
    <property type="match status" value="1"/>
</dbReference>
<reference evidence="4" key="2">
    <citation type="submission" date="2012-11" db="EMBL/GenBank/DDBJ databases">
        <authorList>
            <person name="Kuo A."/>
            <person name="Curtis B.A."/>
            <person name="Tanifuji G."/>
            <person name="Burki F."/>
            <person name="Gruber A."/>
            <person name="Irimia M."/>
            <person name="Maruyama S."/>
            <person name="Arias M.C."/>
            <person name="Ball S.G."/>
            <person name="Gile G.H."/>
            <person name="Hirakawa Y."/>
            <person name="Hopkins J.F."/>
            <person name="Rensing S.A."/>
            <person name="Schmutz J."/>
            <person name="Symeonidi A."/>
            <person name="Elias M."/>
            <person name="Eveleigh R.J."/>
            <person name="Herman E.K."/>
            <person name="Klute M.J."/>
            <person name="Nakayama T."/>
            <person name="Obornik M."/>
            <person name="Reyes-Prieto A."/>
            <person name="Armbrust E.V."/>
            <person name="Aves S.J."/>
            <person name="Beiko R.G."/>
            <person name="Coutinho P."/>
            <person name="Dacks J.B."/>
            <person name="Durnford D.G."/>
            <person name="Fast N.M."/>
            <person name="Green B.R."/>
            <person name="Grisdale C."/>
            <person name="Hempe F."/>
            <person name="Henrissat B."/>
            <person name="Hoppner M.P."/>
            <person name="Ishida K.-I."/>
            <person name="Kim E."/>
            <person name="Koreny L."/>
            <person name="Kroth P.G."/>
            <person name="Liu Y."/>
            <person name="Malik S.-B."/>
            <person name="Maier U.G."/>
            <person name="McRose D."/>
            <person name="Mock T."/>
            <person name="Neilson J.A."/>
            <person name="Onodera N.T."/>
            <person name="Poole A.M."/>
            <person name="Pritham E.J."/>
            <person name="Richards T.A."/>
            <person name="Rocap G."/>
            <person name="Roy S.W."/>
            <person name="Sarai C."/>
            <person name="Schaack S."/>
            <person name="Shirato S."/>
            <person name="Slamovits C.H."/>
            <person name="Spencer D.F."/>
            <person name="Suzuki S."/>
            <person name="Worden A.Z."/>
            <person name="Zauner S."/>
            <person name="Barry K."/>
            <person name="Bell C."/>
            <person name="Bharti A.K."/>
            <person name="Crow J.A."/>
            <person name="Grimwood J."/>
            <person name="Kramer R."/>
            <person name="Lindquist E."/>
            <person name="Lucas S."/>
            <person name="Salamov A."/>
            <person name="McFadden G.I."/>
            <person name="Lane C.E."/>
            <person name="Keeling P.J."/>
            <person name="Gray M.W."/>
            <person name="Grigoriev I.V."/>
            <person name="Archibald J.M."/>
        </authorList>
    </citation>
    <scope>NUCLEOTIDE SEQUENCE</scope>
    <source>
        <strain evidence="4">CCMP2712</strain>
    </source>
</reference>
<reference evidence="2 4" key="1">
    <citation type="journal article" date="2012" name="Nature">
        <title>Algal genomes reveal evolutionary mosaicism and the fate of nucleomorphs.</title>
        <authorList>
            <consortium name="DOE Joint Genome Institute"/>
            <person name="Curtis B.A."/>
            <person name="Tanifuji G."/>
            <person name="Burki F."/>
            <person name="Gruber A."/>
            <person name="Irimia M."/>
            <person name="Maruyama S."/>
            <person name="Arias M.C."/>
            <person name="Ball S.G."/>
            <person name="Gile G.H."/>
            <person name="Hirakawa Y."/>
            <person name="Hopkins J.F."/>
            <person name="Kuo A."/>
            <person name="Rensing S.A."/>
            <person name="Schmutz J."/>
            <person name="Symeonidi A."/>
            <person name="Elias M."/>
            <person name="Eveleigh R.J."/>
            <person name="Herman E.K."/>
            <person name="Klute M.J."/>
            <person name="Nakayama T."/>
            <person name="Obornik M."/>
            <person name="Reyes-Prieto A."/>
            <person name="Armbrust E.V."/>
            <person name="Aves S.J."/>
            <person name="Beiko R.G."/>
            <person name="Coutinho P."/>
            <person name="Dacks J.B."/>
            <person name="Durnford D.G."/>
            <person name="Fast N.M."/>
            <person name="Green B.R."/>
            <person name="Grisdale C.J."/>
            <person name="Hempel F."/>
            <person name="Henrissat B."/>
            <person name="Hoppner M.P."/>
            <person name="Ishida K."/>
            <person name="Kim E."/>
            <person name="Koreny L."/>
            <person name="Kroth P.G."/>
            <person name="Liu Y."/>
            <person name="Malik S.B."/>
            <person name="Maier U.G."/>
            <person name="McRose D."/>
            <person name="Mock T."/>
            <person name="Neilson J.A."/>
            <person name="Onodera N.T."/>
            <person name="Poole A.M."/>
            <person name="Pritham E.J."/>
            <person name="Richards T.A."/>
            <person name="Rocap G."/>
            <person name="Roy S.W."/>
            <person name="Sarai C."/>
            <person name="Schaack S."/>
            <person name="Shirato S."/>
            <person name="Slamovits C.H."/>
            <person name="Spencer D.F."/>
            <person name="Suzuki S."/>
            <person name="Worden A.Z."/>
            <person name="Zauner S."/>
            <person name="Barry K."/>
            <person name="Bell C."/>
            <person name="Bharti A.K."/>
            <person name="Crow J.A."/>
            <person name="Grimwood J."/>
            <person name="Kramer R."/>
            <person name="Lindquist E."/>
            <person name="Lucas S."/>
            <person name="Salamov A."/>
            <person name="McFadden G.I."/>
            <person name="Lane C.E."/>
            <person name="Keeling P.J."/>
            <person name="Gray M.W."/>
            <person name="Grigoriev I.V."/>
            <person name="Archibald J.M."/>
        </authorList>
    </citation>
    <scope>NUCLEOTIDE SEQUENCE</scope>
    <source>
        <strain evidence="2 4">CCMP2712</strain>
    </source>
</reference>
<organism evidence="2">
    <name type="scientific">Guillardia theta (strain CCMP2712)</name>
    <name type="common">Cryptophyte</name>
    <dbReference type="NCBI Taxonomy" id="905079"/>
    <lineage>
        <taxon>Eukaryota</taxon>
        <taxon>Cryptophyceae</taxon>
        <taxon>Pyrenomonadales</taxon>
        <taxon>Geminigeraceae</taxon>
        <taxon>Guillardia</taxon>
    </lineage>
</organism>
<dbReference type="EnsemblProtists" id="EKX50019">
    <property type="protein sequence ID" value="EKX50019"/>
    <property type="gene ID" value="GUITHDRAFT_104417"/>
</dbReference>
<dbReference type="GeneID" id="17306747"/>
<dbReference type="PANTHER" id="PTHR12461">
    <property type="entry name" value="HYPOXIA-INDUCIBLE FACTOR 1 ALPHA INHIBITOR-RELATED"/>
    <property type="match status" value="1"/>
</dbReference>
<name>L1JNZ9_GUITC</name>
<evidence type="ECO:0000259" key="1">
    <source>
        <dbReference type="PROSITE" id="PS51184"/>
    </source>
</evidence>
<dbReference type="InterPro" id="IPR014710">
    <property type="entry name" value="RmlC-like_jellyroll"/>
</dbReference>
<gene>
    <name evidence="2" type="ORF">GUITHDRAFT_104417</name>
</gene>
<dbReference type="OMA" id="YWHDMEF"/>
<dbReference type="PANTHER" id="PTHR12461:SF99">
    <property type="entry name" value="BIFUNCTIONAL PEPTIDASE AND (3S)-LYSYL HYDROXYLASE JMJD7"/>
    <property type="match status" value="1"/>
</dbReference>
<proteinExistence type="predicted"/>
<sequence>MEASLSEEESLEAGRMKASESENIEIGVEKLQVKIKRVRVLQLLCSVSVLVVANAALSGSMEAPEWQRTLRDELVQLGKEAQELTGSFCPRIENPSALEFLRDFVLPNRPCIITGAMEEWPARRQWSNEYLTGRLGEKKVSVNVTPDGRGDAIVDDKFFVLPEERLMTFAQFLAELYREGNDDVLYLSHQNDNLRSQIGEALLNDVPPSIPFVDDALGHGPDAVNLWMGDSRSVTTLHKDHYENLYAVIRGEKIFTLYPPTSLPFLYPHPYGIRRYRKEGGAWRICELGEQEGEEVKSWISVNPNAPDYDRHPLFEFASKTQVRVRPGEMLYLPSMWFHQVEQSDDTVAVNYWYDMVYGDRYAYHKFIESMVRQAHIK</sequence>